<evidence type="ECO:0000313" key="2">
    <source>
        <dbReference type="EMBL" id="VVA96889.1"/>
    </source>
</evidence>
<evidence type="ECO:0000256" key="1">
    <source>
        <dbReference type="SAM" id="Phobius"/>
    </source>
</evidence>
<organism evidence="2 3">
    <name type="scientific">Arabis nemorensis</name>
    <dbReference type="NCBI Taxonomy" id="586526"/>
    <lineage>
        <taxon>Eukaryota</taxon>
        <taxon>Viridiplantae</taxon>
        <taxon>Streptophyta</taxon>
        <taxon>Embryophyta</taxon>
        <taxon>Tracheophyta</taxon>
        <taxon>Spermatophyta</taxon>
        <taxon>Magnoliopsida</taxon>
        <taxon>eudicotyledons</taxon>
        <taxon>Gunneridae</taxon>
        <taxon>Pentapetalae</taxon>
        <taxon>rosids</taxon>
        <taxon>malvids</taxon>
        <taxon>Brassicales</taxon>
        <taxon>Brassicaceae</taxon>
        <taxon>Arabideae</taxon>
        <taxon>Arabis</taxon>
    </lineage>
</organism>
<accession>A0A565B7M3</accession>
<sequence length="62" mass="6741">MAFYNHYTSMAVFATMTFSSVFTALAQYDSEPNTGGASCFPGMSIVMIISSLIVSGFAILRW</sequence>
<keyword evidence="3" id="KW-1185">Reference proteome</keyword>
<dbReference type="OrthoDB" id="10394066at2759"/>
<dbReference type="EMBL" id="CABITT030000003">
    <property type="protein sequence ID" value="VVA96889.1"/>
    <property type="molecule type" value="Genomic_DNA"/>
</dbReference>
<evidence type="ECO:0000313" key="3">
    <source>
        <dbReference type="Proteomes" id="UP000489600"/>
    </source>
</evidence>
<gene>
    <name evidence="2" type="ORF">ANE_LOCUS7334</name>
</gene>
<dbReference type="AlphaFoldDB" id="A0A565B7M3"/>
<keyword evidence="1" id="KW-0812">Transmembrane</keyword>
<proteinExistence type="predicted"/>
<feature type="transmembrane region" description="Helical" evidence="1">
    <location>
        <begin position="42"/>
        <end position="60"/>
    </location>
</feature>
<keyword evidence="1" id="KW-0472">Membrane</keyword>
<reference evidence="2" key="1">
    <citation type="submission" date="2019-07" db="EMBL/GenBank/DDBJ databases">
        <authorList>
            <person name="Dittberner H."/>
        </authorList>
    </citation>
    <scope>NUCLEOTIDE SEQUENCE [LARGE SCALE GENOMIC DNA]</scope>
</reference>
<name>A0A565B7M3_9BRAS</name>
<comment type="caution">
    <text evidence="2">The sequence shown here is derived from an EMBL/GenBank/DDBJ whole genome shotgun (WGS) entry which is preliminary data.</text>
</comment>
<protein>
    <submittedName>
        <fullName evidence="2">Uncharacterized protein</fullName>
    </submittedName>
</protein>
<dbReference type="Proteomes" id="UP000489600">
    <property type="component" value="Unassembled WGS sequence"/>
</dbReference>
<keyword evidence="1" id="KW-1133">Transmembrane helix</keyword>